<dbReference type="AlphaFoldDB" id="A0AAE1B1D4"/>
<evidence type="ECO:0000313" key="2">
    <source>
        <dbReference type="Proteomes" id="UP001283361"/>
    </source>
</evidence>
<dbReference type="EMBL" id="JAWDGP010000740">
    <property type="protein sequence ID" value="KAK3797797.1"/>
    <property type="molecule type" value="Genomic_DNA"/>
</dbReference>
<evidence type="ECO:0000313" key="1">
    <source>
        <dbReference type="EMBL" id="KAK3797797.1"/>
    </source>
</evidence>
<gene>
    <name evidence="1" type="ORF">RRG08_052397</name>
</gene>
<keyword evidence="2" id="KW-1185">Reference proteome</keyword>
<dbReference type="Proteomes" id="UP001283361">
    <property type="component" value="Unassembled WGS sequence"/>
</dbReference>
<comment type="caution">
    <text evidence="1">The sequence shown here is derived from an EMBL/GenBank/DDBJ whole genome shotgun (WGS) entry which is preliminary data.</text>
</comment>
<accession>A0AAE1B1D4</accession>
<dbReference type="PROSITE" id="PS51257">
    <property type="entry name" value="PROKAR_LIPOPROTEIN"/>
    <property type="match status" value="1"/>
</dbReference>
<protein>
    <submittedName>
        <fullName evidence="1">Uncharacterized protein</fullName>
    </submittedName>
</protein>
<organism evidence="1 2">
    <name type="scientific">Elysia crispata</name>
    <name type="common">lettuce slug</name>
    <dbReference type="NCBI Taxonomy" id="231223"/>
    <lineage>
        <taxon>Eukaryota</taxon>
        <taxon>Metazoa</taxon>
        <taxon>Spiralia</taxon>
        <taxon>Lophotrochozoa</taxon>
        <taxon>Mollusca</taxon>
        <taxon>Gastropoda</taxon>
        <taxon>Heterobranchia</taxon>
        <taxon>Euthyneura</taxon>
        <taxon>Panpulmonata</taxon>
        <taxon>Sacoglossa</taxon>
        <taxon>Placobranchoidea</taxon>
        <taxon>Plakobranchidae</taxon>
        <taxon>Elysia</taxon>
    </lineage>
</organism>
<sequence length="109" mass="11949">MKQAQPSSVFSSLACGLPLFGILSPNFCSPTTNYECLLSALWILASVQTGSLRARKLILPLLRVGALCLRQPLSQERGDSQSKLTSTRYHNPSREYKAATGWLTCTSFP</sequence>
<proteinExistence type="predicted"/>
<name>A0AAE1B1D4_9GAST</name>
<reference evidence="1" key="1">
    <citation type="journal article" date="2023" name="G3 (Bethesda)">
        <title>A reference genome for the long-term kleptoplast-retaining sea slug Elysia crispata morphotype clarki.</title>
        <authorList>
            <person name="Eastman K.E."/>
            <person name="Pendleton A.L."/>
            <person name="Shaikh M.A."/>
            <person name="Suttiyut T."/>
            <person name="Ogas R."/>
            <person name="Tomko P."/>
            <person name="Gavelis G."/>
            <person name="Widhalm J.R."/>
            <person name="Wisecaver J.H."/>
        </authorList>
    </citation>
    <scope>NUCLEOTIDE SEQUENCE</scope>
    <source>
        <strain evidence="1">ECLA1</strain>
    </source>
</reference>